<name>A0AAY4BPK3_9TELE</name>
<gene>
    <name evidence="3" type="primary">crb3a</name>
</gene>
<reference evidence="3 4" key="1">
    <citation type="submission" date="2020-06" db="EMBL/GenBank/DDBJ databases">
        <authorList>
            <consortium name="Wellcome Sanger Institute Data Sharing"/>
        </authorList>
    </citation>
    <scope>NUCLEOTIDE SEQUENCE [LARGE SCALE GENOMIC DNA]</scope>
</reference>
<keyword evidence="4" id="KW-1185">Reference proteome</keyword>
<evidence type="ECO:0000313" key="3">
    <source>
        <dbReference type="Ensembl" id="ENSDCDP00010022825.1"/>
    </source>
</evidence>
<proteinExistence type="predicted"/>
<dbReference type="Proteomes" id="UP000694580">
    <property type="component" value="Chromosome 7"/>
</dbReference>
<organism evidence="3 4">
    <name type="scientific">Denticeps clupeoides</name>
    <name type="common">denticle herring</name>
    <dbReference type="NCBI Taxonomy" id="299321"/>
    <lineage>
        <taxon>Eukaryota</taxon>
        <taxon>Metazoa</taxon>
        <taxon>Chordata</taxon>
        <taxon>Craniata</taxon>
        <taxon>Vertebrata</taxon>
        <taxon>Euteleostomi</taxon>
        <taxon>Actinopterygii</taxon>
        <taxon>Neopterygii</taxon>
        <taxon>Teleostei</taxon>
        <taxon>Clupei</taxon>
        <taxon>Clupeiformes</taxon>
        <taxon>Denticipitoidei</taxon>
        <taxon>Denticipitidae</taxon>
        <taxon>Denticeps</taxon>
    </lineage>
</organism>
<dbReference type="AlphaFoldDB" id="A0AAY4BPK3"/>
<evidence type="ECO:0000313" key="4">
    <source>
        <dbReference type="Proteomes" id="UP000694580"/>
    </source>
</evidence>
<feature type="transmembrane region" description="Helical" evidence="2">
    <location>
        <begin position="52"/>
        <end position="76"/>
    </location>
</feature>
<evidence type="ECO:0000256" key="1">
    <source>
        <dbReference type="SAM" id="MobiDB-lite"/>
    </source>
</evidence>
<reference evidence="3" key="2">
    <citation type="submission" date="2025-08" db="UniProtKB">
        <authorList>
            <consortium name="Ensembl"/>
        </authorList>
    </citation>
    <scope>IDENTIFICATION</scope>
</reference>
<keyword evidence="2" id="KW-0472">Membrane</keyword>
<dbReference type="RefSeq" id="XP_028842265.1">
    <property type="nucleotide sequence ID" value="XM_028986432.1"/>
</dbReference>
<protein>
    <submittedName>
        <fullName evidence="3">Uncharacterized protein</fullName>
    </submittedName>
</protein>
<reference evidence="3" key="3">
    <citation type="submission" date="2025-09" db="UniProtKB">
        <authorList>
            <consortium name="Ensembl"/>
        </authorList>
    </citation>
    <scope>IDENTIFICATION</scope>
</reference>
<sequence>MCSVERWRTGTKMALERRTVPHVGLLLSLRSPLVRADNSTASTATPETSPNVVAIVVPIVVCLVVILIAVGVYLFFVVRSKRQTEGTYRPSAEEQTGTRSVEMPDALKLPKEERLI</sequence>
<keyword evidence="2" id="KW-0812">Transmembrane</keyword>
<evidence type="ECO:0000256" key="2">
    <source>
        <dbReference type="SAM" id="Phobius"/>
    </source>
</evidence>
<dbReference type="GeneID" id="114794101"/>
<keyword evidence="2" id="KW-1133">Transmembrane helix</keyword>
<dbReference type="Ensembl" id="ENSDCDT00010027317.1">
    <property type="protein sequence ID" value="ENSDCDP00010022825.1"/>
    <property type="gene ID" value="ENSDCDG00010013532.1"/>
</dbReference>
<feature type="region of interest" description="Disordered" evidence="1">
    <location>
        <begin position="84"/>
        <end position="116"/>
    </location>
</feature>
<dbReference type="GeneTree" id="ENSGT01150000287161"/>
<accession>A0AAY4BPK3</accession>